<dbReference type="InterPro" id="IPR039421">
    <property type="entry name" value="Type_1_exporter"/>
</dbReference>
<dbReference type="InterPro" id="IPR003593">
    <property type="entry name" value="AAA+_ATPase"/>
</dbReference>
<evidence type="ECO:0000256" key="7">
    <source>
        <dbReference type="ARBA" id="ARBA00022989"/>
    </source>
</evidence>
<dbReference type="CDD" id="cd03228">
    <property type="entry name" value="ABCC_MRP_Like"/>
    <property type="match status" value="1"/>
</dbReference>
<comment type="subcellular location">
    <subcellularLocation>
        <location evidence="1">Cell membrane</location>
        <topology evidence="1">Multi-pass membrane protein</topology>
    </subcellularLocation>
</comment>
<dbReference type="PANTHER" id="PTHR24221:SF654">
    <property type="entry name" value="ATP-BINDING CASSETTE SUB-FAMILY B MEMBER 6"/>
    <property type="match status" value="1"/>
</dbReference>
<keyword evidence="3" id="KW-1003">Cell membrane</keyword>
<dbReference type="PROSITE" id="PS00211">
    <property type="entry name" value="ABC_TRANSPORTER_1"/>
    <property type="match status" value="1"/>
</dbReference>
<proteinExistence type="predicted"/>
<feature type="transmembrane region" description="Helical" evidence="9">
    <location>
        <begin position="173"/>
        <end position="190"/>
    </location>
</feature>
<evidence type="ECO:0000256" key="5">
    <source>
        <dbReference type="ARBA" id="ARBA00022741"/>
    </source>
</evidence>
<dbReference type="InterPro" id="IPR027417">
    <property type="entry name" value="P-loop_NTPase"/>
</dbReference>
<dbReference type="GO" id="GO:0140359">
    <property type="term" value="F:ABC-type transporter activity"/>
    <property type="evidence" value="ECO:0007669"/>
    <property type="project" value="InterPro"/>
</dbReference>
<dbReference type="PANTHER" id="PTHR24221">
    <property type="entry name" value="ATP-BINDING CASSETTE SUB-FAMILY B"/>
    <property type="match status" value="1"/>
</dbReference>
<accession>A0A844ZTB8</accession>
<evidence type="ECO:0000313" key="13">
    <source>
        <dbReference type="Proteomes" id="UP000442714"/>
    </source>
</evidence>
<dbReference type="PROSITE" id="PS50893">
    <property type="entry name" value="ABC_TRANSPORTER_2"/>
    <property type="match status" value="1"/>
</dbReference>
<keyword evidence="5" id="KW-0547">Nucleotide-binding</keyword>
<reference evidence="12 13" key="1">
    <citation type="submission" date="2019-12" db="EMBL/GenBank/DDBJ databases">
        <title>Genomic-based taxomic classification of the family Erythrobacteraceae.</title>
        <authorList>
            <person name="Xu L."/>
        </authorList>
    </citation>
    <scope>NUCLEOTIDE SEQUENCE [LARGE SCALE GENOMIC DNA]</scope>
    <source>
        <strain evidence="12 13">KCTC 52763</strain>
    </source>
</reference>
<organism evidence="12 13">
    <name type="scientific">Pontixanthobacter aquaemixtae</name>
    <dbReference type="NCBI Taxonomy" id="1958940"/>
    <lineage>
        <taxon>Bacteria</taxon>
        <taxon>Pseudomonadati</taxon>
        <taxon>Pseudomonadota</taxon>
        <taxon>Alphaproteobacteria</taxon>
        <taxon>Sphingomonadales</taxon>
        <taxon>Erythrobacteraceae</taxon>
        <taxon>Pontixanthobacter</taxon>
    </lineage>
</organism>
<dbReference type="EMBL" id="WTYX01000002">
    <property type="protein sequence ID" value="MXO90978.1"/>
    <property type="molecule type" value="Genomic_DNA"/>
</dbReference>
<dbReference type="Pfam" id="PF00664">
    <property type="entry name" value="ABC_membrane"/>
    <property type="match status" value="1"/>
</dbReference>
<comment type="caution">
    <text evidence="12">The sequence shown here is derived from an EMBL/GenBank/DDBJ whole genome shotgun (WGS) entry which is preliminary data.</text>
</comment>
<evidence type="ECO:0000256" key="6">
    <source>
        <dbReference type="ARBA" id="ARBA00022840"/>
    </source>
</evidence>
<evidence type="ECO:0000313" key="12">
    <source>
        <dbReference type="EMBL" id="MXO90978.1"/>
    </source>
</evidence>
<dbReference type="PROSITE" id="PS50929">
    <property type="entry name" value="ABC_TM1F"/>
    <property type="match status" value="1"/>
</dbReference>
<keyword evidence="6 12" id="KW-0067">ATP-binding</keyword>
<feature type="transmembrane region" description="Helical" evidence="9">
    <location>
        <begin position="56"/>
        <end position="83"/>
    </location>
</feature>
<keyword evidence="8 9" id="KW-0472">Membrane</keyword>
<dbReference type="InterPro" id="IPR003439">
    <property type="entry name" value="ABC_transporter-like_ATP-bd"/>
</dbReference>
<evidence type="ECO:0000259" key="11">
    <source>
        <dbReference type="PROSITE" id="PS50929"/>
    </source>
</evidence>
<dbReference type="InterPro" id="IPR011527">
    <property type="entry name" value="ABC1_TM_dom"/>
</dbReference>
<evidence type="ECO:0000256" key="1">
    <source>
        <dbReference type="ARBA" id="ARBA00004651"/>
    </source>
</evidence>
<feature type="domain" description="ABC transmembrane type-1" evidence="11">
    <location>
        <begin position="19"/>
        <end position="315"/>
    </location>
</feature>
<evidence type="ECO:0000256" key="4">
    <source>
        <dbReference type="ARBA" id="ARBA00022692"/>
    </source>
</evidence>
<evidence type="ECO:0000256" key="2">
    <source>
        <dbReference type="ARBA" id="ARBA00022448"/>
    </source>
</evidence>
<dbReference type="FunFam" id="3.40.50.300:FF:000299">
    <property type="entry name" value="ABC transporter ATP-binding protein/permease"/>
    <property type="match status" value="1"/>
</dbReference>
<gene>
    <name evidence="12" type="ORF">GRI41_09110</name>
</gene>
<keyword evidence="2" id="KW-0813">Transport</keyword>
<keyword evidence="4 9" id="KW-0812">Transmembrane</keyword>
<keyword evidence="13" id="KW-1185">Reference proteome</keyword>
<dbReference type="InterPro" id="IPR036640">
    <property type="entry name" value="ABC1_TM_sf"/>
</dbReference>
<dbReference type="InterPro" id="IPR017871">
    <property type="entry name" value="ABC_transporter-like_CS"/>
</dbReference>
<feature type="transmembrane region" description="Helical" evidence="9">
    <location>
        <begin position="255"/>
        <end position="276"/>
    </location>
</feature>
<dbReference type="Proteomes" id="UP000442714">
    <property type="component" value="Unassembled WGS sequence"/>
</dbReference>
<dbReference type="GO" id="GO:0005886">
    <property type="term" value="C:plasma membrane"/>
    <property type="evidence" value="ECO:0007669"/>
    <property type="project" value="UniProtKB-SubCell"/>
</dbReference>
<evidence type="ECO:0000256" key="3">
    <source>
        <dbReference type="ARBA" id="ARBA00022475"/>
    </source>
</evidence>
<feature type="domain" description="ABC transporter" evidence="10">
    <location>
        <begin position="352"/>
        <end position="580"/>
    </location>
</feature>
<dbReference type="SMART" id="SM00382">
    <property type="entry name" value="AAA"/>
    <property type="match status" value="1"/>
</dbReference>
<dbReference type="SUPFAM" id="SSF52540">
    <property type="entry name" value="P-loop containing nucleoside triphosphate hydrolases"/>
    <property type="match status" value="1"/>
</dbReference>
<dbReference type="GO" id="GO:0005524">
    <property type="term" value="F:ATP binding"/>
    <property type="evidence" value="ECO:0007669"/>
    <property type="project" value="UniProtKB-KW"/>
</dbReference>
<name>A0A844ZTB8_9SPHN</name>
<evidence type="ECO:0000256" key="9">
    <source>
        <dbReference type="SAM" id="Phobius"/>
    </source>
</evidence>
<dbReference type="AlphaFoldDB" id="A0A844ZTB8"/>
<feature type="transmembrane region" description="Helical" evidence="9">
    <location>
        <begin position="144"/>
        <end position="167"/>
    </location>
</feature>
<dbReference type="RefSeq" id="WP_160604728.1">
    <property type="nucleotide sequence ID" value="NZ_WTYX01000002.1"/>
</dbReference>
<sequence length="580" mass="63592">MVIFRYLGIMWHASRQRSLLFFALLVLSSLTEGIGLVLLVPLLGTLQEVQSQPTGIVAYIIEGLTFVGVPITLTGLLGAFLALNLLRAVIVYFQTLVSERFRLEVLDGLRTRSFDAILESRWDWVVAQKRSDLSSLLITEVNRIGGALVQSVRLIISLISIGVYVVVAFTLSPVMAAIATVLGGLIFFLMRHQHQVAHRHGMLLSQANKNVQQTVEEGLSGLKLVKILRSENRSSAMMKAIRAKLRGRTLQFAKLNAAMGLIFQIAIALVLVAMLYTGIEVLELELPVLLILIVIFARLSPQIRLVQTQINGLQHTEAVMDNYHDLTREAGKVSEPVLQGNDCEPITLGKSIKLSNVSYSYKTRDARSLNDVSLEIPFRKTTAIMGTSGAGKSTLADILMGLLAPETGTVSVDGHALDAESRLNWRKSVAYMPQDVFLFHDTIRNNLLWADQSASEDDLEAALKKASAEFVYALPEGIETIVGDAGQRLSGGEKQRIALARALLQKPQLLILDEATSALDLANEARIREMIETLHAELTVVIIGHRLPALENADQLIVLESGTVKASGTWESVVQELPSD</sequence>
<dbReference type="Gene3D" id="1.20.1560.10">
    <property type="entry name" value="ABC transporter type 1, transmembrane domain"/>
    <property type="match status" value="1"/>
</dbReference>
<evidence type="ECO:0000256" key="8">
    <source>
        <dbReference type="ARBA" id="ARBA00023136"/>
    </source>
</evidence>
<dbReference type="GO" id="GO:0034040">
    <property type="term" value="F:ATPase-coupled lipid transmembrane transporter activity"/>
    <property type="evidence" value="ECO:0007669"/>
    <property type="project" value="TreeGrafter"/>
</dbReference>
<dbReference type="Gene3D" id="3.40.50.300">
    <property type="entry name" value="P-loop containing nucleotide triphosphate hydrolases"/>
    <property type="match status" value="1"/>
</dbReference>
<keyword evidence="7 9" id="KW-1133">Transmembrane helix</keyword>
<dbReference type="Pfam" id="PF00005">
    <property type="entry name" value="ABC_tran"/>
    <property type="match status" value="1"/>
</dbReference>
<feature type="transmembrane region" description="Helical" evidence="9">
    <location>
        <begin position="20"/>
        <end position="44"/>
    </location>
</feature>
<dbReference type="GO" id="GO:0016887">
    <property type="term" value="F:ATP hydrolysis activity"/>
    <property type="evidence" value="ECO:0007669"/>
    <property type="project" value="InterPro"/>
</dbReference>
<evidence type="ECO:0000259" key="10">
    <source>
        <dbReference type="PROSITE" id="PS50893"/>
    </source>
</evidence>
<dbReference type="OrthoDB" id="5288711at2"/>
<dbReference type="SUPFAM" id="SSF90123">
    <property type="entry name" value="ABC transporter transmembrane region"/>
    <property type="match status" value="1"/>
</dbReference>
<protein>
    <submittedName>
        <fullName evidence="12">ATP-binding cassette domain-containing protein</fullName>
    </submittedName>
</protein>